<evidence type="ECO:0000313" key="8">
    <source>
        <dbReference type="EMBL" id="GAA0878387.1"/>
    </source>
</evidence>
<dbReference type="PRINTS" id="PR00471">
    <property type="entry name" value="ACETATEKNASE"/>
</dbReference>
<dbReference type="InterPro" id="IPR023865">
    <property type="entry name" value="Aliphatic_acid_kinase_CS"/>
</dbReference>
<dbReference type="InterPro" id="IPR000890">
    <property type="entry name" value="Aliphatic_acid_kin_short-chain"/>
</dbReference>
<dbReference type="EMBL" id="BAAAFI010000005">
    <property type="protein sequence ID" value="GAA0878387.1"/>
    <property type="molecule type" value="Genomic_DNA"/>
</dbReference>
<dbReference type="InterPro" id="IPR043129">
    <property type="entry name" value="ATPase_NBD"/>
</dbReference>
<dbReference type="RefSeq" id="WP_343849743.1">
    <property type="nucleotide sequence ID" value="NZ_BAAAFI010000005.1"/>
</dbReference>
<dbReference type="PANTHER" id="PTHR21060:SF15">
    <property type="entry name" value="ACETATE KINASE-RELATED"/>
    <property type="match status" value="1"/>
</dbReference>
<dbReference type="Pfam" id="PF00871">
    <property type="entry name" value="Acetate_kinase"/>
    <property type="match status" value="1"/>
</dbReference>
<evidence type="ECO:0000313" key="9">
    <source>
        <dbReference type="Proteomes" id="UP001500469"/>
    </source>
</evidence>
<dbReference type="GO" id="GO:0016301">
    <property type="term" value="F:kinase activity"/>
    <property type="evidence" value="ECO:0007669"/>
    <property type="project" value="UniProtKB-KW"/>
</dbReference>
<dbReference type="SUPFAM" id="SSF53067">
    <property type="entry name" value="Actin-like ATPase domain"/>
    <property type="match status" value="2"/>
</dbReference>
<evidence type="ECO:0000256" key="5">
    <source>
        <dbReference type="ARBA" id="ARBA00022840"/>
    </source>
</evidence>
<dbReference type="InterPro" id="IPR004372">
    <property type="entry name" value="Ac/propionate_kinase"/>
</dbReference>
<dbReference type="Gene3D" id="3.30.420.40">
    <property type="match status" value="2"/>
</dbReference>
<keyword evidence="6" id="KW-0479">Metal-binding</keyword>
<feature type="binding site" evidence="6">
    <location>
        <begin position="209"/>
        <end position="213"/>
    </location>
    <ligand>
        <name>ATP</name>
        <dbReference type="ChEBI" id="CHEBI:30616"/>
    </ligand>
</feature>
<keyword evidence="4 6" id="KW-0418">Kinase</keyword>
<feature type="binding site" evidence="6">
    <location>
        <position position="7"/>
    </location>
    <ligand>
        <name>Mg(2+)</name>
        <dbReference type="ChEBI" id="CHEBI:18420"/>
    </ligand>
</feature>
<dbReference type="PIRSF" id="PIRSF000722">
    <property type="entry name" value="Acetate_prop_kin"/>
    <property type="match status" value="1"/>
</dbReference>
<evidence type="ECO:0000256" key="6">
    <source>
        <dbReference type="HAMAP-Rule" id="MF_00020"/>
    </source>
</evidence>
<comment type="cofactor">
    <cofactor evidence="6">
        <name>Mg(2+)</name>
        <dbReference type="ChEBI" id="CHEBI:18420"/>
    </cofactor>
    <cofactor evidence="6">
        <name>Mn(2+)</name>
        <dbReference type="ChEBI" id="CHEBI:29035"/>
    </cofactor>
    <text evidence="6">Mg(2+). Can also accept Mn(2+).</text>
</comment>
<keyword evidence="6" id="KW-0963">Cytoplasm</keyword>
<sequence length="402" mass="44085">MNIFVINSGSSSIKYQLIAMPEAKVICTGMVDRIGLEGSEVQYKTFREAGEVKKSEVRPIPDHSEGLRLVAAFLSDPEVGVISDPGEVHVVGHRVVHGGEKFSQTQLITEEAKAKIKDLFPLAPLHNPANYLGIEVAEQIFAQAKQIAVFDTAFHSTMPAVAFRMAIPNEYYEEHGIRAYGFHGTSHKYVSEKAIDFLGKKESKIITIHLGNGCSMAAVKAGKCIDTSMGLGPMNGLVMGTRAGDVDQSVIFYLVNQLGYSLDEVNTVLNKKSGMLGLTGFSDMRDIKQRYDEGEKEAVLAYQMYAYHIRRFIGSYAAILNGLDAIVFTAGVGENDALTRQLVCGEMEFLGIQLDQGKNGERSAGLRVINTPDSPVKILVIPTNEELEIAKQCFELVERKQT</sequence>
<comment type="function">
    <text evidence="6">Catalyzes the formation of acetyl phosphate from acetate and ATP. Can also catalyze the reverse reaction.</text>
</comment>
<evidence type="ECO:0000256" key="3">
    <source>
        <dbReference type="ARBA" id="ARBA00022741"/>
    </source>
</evidence>
<comment type="pathway">
    <text evidence="6">Metabolic intermediate biosynthesis; acetyl-CoA biosynthesis; acetyl-CoA from acetate: step 1/2.</text>
</comment>
<evidence type="ECO:0000256" key="2">
    <source>
        <dbReference type="ARBA" id="ARBA00022679"/>
    </source>
</evidence>
<evidence type="ECO:0000256" key="7">
    <source>
        <dbReference type="RuleBase" id="RU003835"/>
    </source>
</evidence>
<feature type="active site" description="Proton donor/acceptor" evidence="6">
    <location>
        <position position="151"/>
    </location>
</feature>
<evidence type="ECO:0000256" key="4">
    <source>
        <dbReference type="ARBA" id="ARBA00022777"/>
    </source>
</evidence>
<protein>
    <recommendedName>
        <fullName evidence="6">Acetate kinase</fullName>
        <ecNumber evidence="6">2.7.2.1</ecNumber>
    </recommendedName>
    <alternativeName>
        <fullName evidence="6">Acetokinase</fullName>
    </alternativeName>
</protein>
<keyword evidence="5 6" id="KW-0067">ATP-binding</keyword>
<name>A0ABN1MZ08_9BACT</name>
<keyword evidence="2 6" id="KW-0808">Transferase</keyword>
<proteinExistence type="inferred from homology"/>
<feature type="binding site" evidence="6">
    <location>
        <position position="94"/>
    </location>
    <ligand>
        <name>substrate</name>
    </ligand>
</feature>
<comment type="caution">
    <text evidence="8">The sequence shown here is derived from an EMBL/GenBank/DDBJ whole genome shotgun (WGS) entry which is preliminary data.</text>
</comment>
<reference evidence="8 9" key="1">
    <citation type="journal article" date="2019" name="Int. J. Syst. Evol. Microbiol.">
        <title>The Global Catalogue of Microorganisms (GCM) 10K type strain sequencing project: providing services to taxonomists for standard genome sequencing and annotation.</title>
        <authorList>
            <consortium name="The Broad Institute Genomics Platform"/>
            <consortium name="The Broad Institute Genome Sequencing Center for Infectious Disease"/>
            <person name="Wu L."/>
            <person name="Ma J."/>
        </authorList>
    </citation>
    <scope>NUCLEOTIDE SEQUENCE [LARGE SCALE GENOMIC DNA]</scope>
    <source>
        <strain evidence="8 9">JCM 16112</strain>
    </source>
</reference>
<feature type="binding site" evidence="6">
    <location>
        <position position="14"/>
    </location>
    <ligand>
        <name>ATP</name>
        <dbReference type="ChEBI" id="CHEBI:30616"/>
    </ligand>
</feature>
<dbReference type="EC" id="2.7.2.1" evidence="6"/>
<accession>A0ABN1MZ08</accession>
<dbReference type="PROSITE" id="PS01076">
    <property type="entry name" value="ACETATE_KINASE_2"/>
    <property type="match status" value="1"/>
</dbReference>
<comment type="subunit">
    <text evidence="6">Homodimer.</text>
</comment>
<feature type="binding site" evidence="6">
    <location>
        <position position="385"/>
    </location>
    <ligand>
        <name>Mg(2+)</name>
        <dbReference type="ChEBI" id="CHEBI:18420"/>
    </ligand>
</feature>
<keyword evidence="3 6" id="KW-0547">Nucleotide-binding</keyword>
<dbReference type="PANTHER" id="PTHR21060">
    <property type="entry name" value="ACETATE KINASE"/>
    <property type="match status" value="1"/>
</dbReference>
<keyword evidence="9" id="KW-1185">Reference proteome</keyword>
<dbReference type="NCBIfam" id="TIGR00016">
    <property type="entry name" value="ackA"/>
    <property type="match status" value="1"/>
</dbReference>
<comment type="catalytic activity">
    <reaction evidence="6">
        <text>acetate + ATP = acetyl phosphate + ADP</text>
        <dbReference type="Rhea" id="RHEA:11352"/>
        <dbReference type="ChEBI" id="CHEBI:22191"/>
        <dbReference type="ChEBI" id="CHEBI:30089"/>
        <dbReference type="ChEBI" id="CHEBI:30616"/>
        <dbReference type="ChEBI" id="CHEBI:456216"/>
        <dbReference type="EC" id="2.7.2.1"/>
    </reaction>
</comment>
<gene>
    <name evidence="6 8" type="primary">ackA</name>
    <name evidence="8" type="ORF">GCM10009119_13550</name>
</gene>
<dbReference type="HAMAP" id="MF_00020">
    <property type="entry name" value="Acetate_kinase"/>
    <property type="match status" value="1"/>
</dbReference>
<comment type="subcellular location">
    <subcellularLocation>
        <location evidence="6">Cytoplasm</location>
    </subcellularLocation>
</comment>
<dbReference type="CDD" id="cd24010">
    <property type="entry name" value="ASKHA_NBD_AcK_PK"/>
    <property type="match status" value="1"/>
</dbReference>
<dbReference type="Proteomes" id="UP001500469">
    <property type="component" value="Unassembled WGS sequence"/>
</dbReference>
<comment type="similarity">
    <text evidence="1 6 7">Belongs to the acetokinase family.</text>
</comment>
<feature type="site" description="Transition state stabilizer" evidence="6">
    <location>
        <position position="242"/>
    </location>
</feature>
<feature type="binding site" evidence="6">
    <location>
        <begin position="283"/>
        <end position="285"/>
    </location>
    <ligand>
        <name>ATP</name>
        <dbReference type="ChEBI" id="CHEBI:30616"/>
    </ligand>
</feature>
<feature type="site" description="Transition state stabilizer" evidence="6">
    <location>
        <position position="183"/>
    </location>
</feature>
<keyword evidence="6" id="KW-0460">Magnesium</keyword>
<organism evidence="8 9">
    <name type="scientific">Algoriphagus jejuensis</name>
    <dbReference type="NCBI Taxonomy" id="419934"/>
    <lineage>
        <taxon>Bacteria</taxon>
        <taxon>Pseudomonadati</taxon>
        <taxon>Bacteroidota</taxon>
        <taxon>Cytophagia</taxon>
        <taxon>Cytophagales</taxon>
        <taxon>Cyclobacteriaceae</taxon>
        <taxon>Algoriphagus</taxon>
    </lineage>
</organism>
<feature type="binding site" evidence="6">
    <location>
        <begin position="331"/>
        <end position="335"/>
    </location>
    <ligand>
        <name>ATP</name>
        <dbReference type="ChEBI" id="CHEBI:30616"/>
    </ligand>
</feature>
<evidence type="ECO:0000256" key="1">
    <source>
        <dbReference type="ARBA" id="ARBA00008748"/>
    </source>
</evidence>